<dbReference type="EMBL" id="CP054140">
    <property type="protein sequence ID" value="QQG64616.1"/>
    <property type="molecule type" value="Genomic_DNA"/>
</dbReference>
<dbReference type="KEGG" id="dog:HP555_01440"/>
<sequence length="238" mass="27080">MAKEREAKGANETNAQIITTDGGRIYKPVNLLSAISEIQQFYVIESKGQNIPAEFLTLERTIDFFKIGLKSGFNEGIALLLLFPVFHFYLFPFVFLHLDWFSHLLFGCIPYLPLIINTLMCSYISRYFVGNITRKAVNSLLSGRALSLLLKAFLVYVIYLVLFRLSTPENIGRLASQFGAKAHDIYHGFFAIKPHLVPLATKSSLLMVLAAVFPYGSVYLLDCWHRHRIKRNLQRISA</sequence>
<accession>A0A7T5VB98</accession>
<feature type="transmembrane region" description="Helical" evidence="1">
    <location>
        <begin position="76"/>
        <end position="98"/>
    </location>
</feature>
<feature type="transmembrane region" description="Helical" evidence="1">
    <location>
        <begin position="145"/>
        <end position="165"/>
    </location>
</feature>
<dbReference type="Proteomes" id="UP000596092">
    <property type="component" value="Chromosome"/>
</dbReference>
<organism evidence="2 3">
    <name type="scientific">Desulfobulbus oligotrophicus</name>
    <dbReference type="NCBI Taxonomy" id="1909699"/>
    <lineage>
        <taxon>Bacteria</taxon>
        <taxon>Pseudomonadati</taxon>
        <taxon>Thermodesulfobacteriota</taxon>
        <taxon>Desulfobulbia</taxon>
        <taxon>Desulfobulbales</taxon>
        <taxon>Desulfobulbaceae</taxon>
        <taxon>Desulfobulbus</taxon>
    </lineage>
</organism>
<reference evidence="2 3" key="1">
    <citation type="submission" date="2020-05" db="EMBL/GenBank/DDBJ databases">
        <title>Complete genome of Desulfobulbus oligotrophicus.</title>
        <authorList>
            <person name="Podar M."/>
        </authorList>
    </citation>
    <scope>NUCLEOTIDE SEQUENCE [LARGE SCALE GENOMIC DNA]</scope>
    <source>
        <strain evidence="2 3">Prop6</strain>
    </source>
</reference>
<dbReference type="AlphaFoldDB" id="A0A7T5VB98"/>
<name>A0A7T5VB98_9BACT</name>
<keyword evidence="3" id="KW-1185">Reference proteome</keyword>
<keyword evidence="1" id="KW-0812">Transmembrane</keyword>
<evidence type="ECO:0000313" key="3">
    <source>
        <dbReference type="Proteomes" id="UP000596092"/>
    </source>
</evidence>
<feature type="transmembrane region" description="Helical" evidence="1">
    <location>
        <begin position="203"/>
        <end position="221"/>
    </location>
</feature>
<feature type="transmembrane region" description="Helical" evidence="1">
    <location>
        <begin position="104"/>
        <end position="124"/>
    </location>
</feature>
<protein>
    <submittedName>
        <fullName evidence="2">Uncharacterized protein</fullName>
    </submittedName>
</protein>
<proteinExistence type="predicted"/>
<evidence type="ECO:0000256" key="1">
    <source>
        <dbReference type="SAM" id="Phobius"/>
    </source>
</evidence>
<gene>
    <name evidence="2" type="ORF">HP555_01440</name>
</gene>
<evidence type="ECO:0000313" key="2">
    <source>
        <dbReference type="EMBL" id="QQG64616.1"/>
    </source>
</evidence>
<dbReference type="RefSeq" id="WP_199263447.1">
    <property type="nucleotide sequence ID" value="NZ_CP054140.1"/>
</dbReference>
<keyword evidence="1" id="KW-0472">Membrane</keyword>
<keyword evidence="1" id="KW-1133">Transmembrane helix</keyword>